<dbReference type="Proteomes" id="UP000250796">
    <property type="component" value="Chromosome MESINF"/>
</dbReference>
<reference evidence="1 2" key="1">
    <citation type="submission" date="2017-01" db="EMBL/GenBank/DDBJ databases">
        <authorList>
            <person name="Erauso G."/>
        </authorList>
    </citation>
    <scope>NUCLEOTIDE SEQUENCE [LARGE SCALE GENOMIC DNA]</scope>
    <source>
        <strain evidence="1">MESINF1</strain>
    </source>
</reference>
<dbReference type="PANTHER" id="PTHR10000:SF8">
    <property type="entry name" value="HAD SUPERFAMILY HYDROLASE-LIKE, TYPE 3"/>
    <property type="match status" value="1"/>
</dbReference>
<dbReference type="SFLD" id="SFLDG01140">
    <property type="entry name" value="C2.B:_Phosphomannomutase_and_P"/>
    <property type="match status" value="1"/>
</dbReference>
<dbReference type="EMBL" id="LS974202">
    <property type="protein sequence ID" value="SSC13873.1"/>
    <property type="molecule type" value="Genomic_DNA"/>
</dbReference>
<keyword evidence="2" id="KW-1185">Reference proteome</keyword>
<dbReference type="InterPro" id="IPR000150">
    <property type="entry name" value="Cof"/>
</dbReference>
<evidence type="ECO:0000313" key="1">
    <source>
        <dbReference type="EMBL" id="SSC13873.1"/>
    </source>
</evidence>
<dbReference type="PROSITE" id="PS01228">
    <property type="entry name" value="COF_1"/>
    <property type="match status" value="1"/>
</dbReference>
<dbReference type="Gene3D" id="3.30.1240.10">
    <property type="match status" value="1"/>
</dbReference>
<proteinExistence type="predicted"/>
<evidence type="ECO:0000313" key="2">
    <source>
        <dbReference type="Proteomes" id="UP000250796"/>
    </source>
</evidence>
<dbReference type="AlphaFoldDB" id="A0A7Z7PSJ1"/>
<dbReference type="Gene3D" id="3.40.50.1000">
    <property type="entry name" value="HAD superfamily/HAD-like"/>
    <property type="match status" value="1"/>
</dbReference>
<dbReference type="NCBIfam" id="TIGR00099">
    <property type="entry name" value="Cof-subfamily"/>
    <property type="match status" value="1"/>
</dbReference>
<dbReference type="KEGG" id="minf:MESINF_2433"/>
<dbReference type="SFLD" id="SFLDS00003">
    <property type="entry name" value="Haloacid_Dehalogenase"/>
    <property type="match status" value="1"/>
</dbReference>
<dbReference type="GO" id="GO:0016791">
    <property type="term" value="F:phosphatase activity"/>
    <property type="evidence" value="ECO:0007669"/>
    <property type="project" value="TreeGrafter"/>
</dbReference>
<keyword evidence="1" id="KW-0378">Hydrolase</keyword>
<organism evidence="1 2">
    <name type="scientific">Mesotoga infera</name>
    <dbReference type="NCBI Taxonomy" id="1236046"/>
    <lineage>
        <taxon>Bacteria</taxon>
        <taxon>Thermotogati</taxon>
        <taxon>Thermotogota</taxon>
        <taxon>Thermotogae</taxon>
        <taxon>Kosmotogales</taxon>
        <taxon>Kosmotogaceae</taxon>
        <taxon>Mesotoga</taxon>
    </lineage>
</organism>
<dbReference type="PANTHER" id="PTHR10000">
    <property type="entry name" value="PHOSPHOSERINE PHOSPHATASE"/>
    <property type="match status" value="1"/>
</dbReference>
<dbReference type="GO" id="GO:0005829">
    <property type="term" value="C:cytosol"/>
    <property type="evidence" value="ECO:0007669"/>
    <property type="project" value="TreeGrafter"/>
</dbReference>
<sequence length="279" mass="31228">MIKLIVIDLDGTLLNSDKSVSRENEEAIIEALERGVHVSISTGRSYVSGHKYVEQLGISVPVSYQNGALVVDGYDGAMRIISQCLLGTAEATAIYNRGRERGFNCLVFFDFFNLPDISTTGLSDSPYRGYYAHNAYRIVFEEDPSKRIREPGIAEIAIEGEEERIIEMIGTMRPGFDRVTVVKNDALERHAFYEFFGPGVGKSNGLKHILEHLEIDWKEVAYIGDNYNDLDILKKCPLPVVMANAPDQVKKHAKIVTGKTNDESGVAEAIDRILNWRRD</sequence>
<dbReference type="SUPFAM" id="SSF56784">
    <property type="entry name" value="HAD-like"/>
    <property type="match status" value="1"/>
</dbReference>
<dbReference type="InterPro" id="IPR036412">
    <property type="entry name" value="HAD-like_sf"/>
</dbReference>
<name>A0A7Z7PSJ1_9BACT</name>
<gene>
    <name evidence="1" type="ORF">MESINF_2433</name>
</gene>
<dbReference type="Pfam" id="PF08282">
    <property type="entry name" value="Hydrolase_3"/>
    <property type="match status" value="1"/>
</dbReference>
<protein>
    <submittedName>
        <fullName evidence="1">Cof-like hydrolase</fullName>
    </submittedName>
</protein>
<dbReference type="RefSeq" id="WP_169700016.1">
    <property type="nucleotide sequence ID" value="NZ_LS974202.1"/>
</dbReference>
<dbReference type="GO" id="GO:0000287">
    <property type="term" value="F:magnesium ion binding"/>
    <property type="evidence" value="ECO:0007669"/>
    <property type="project" value="TreeGrafter"/>
</dbReference>
<dbReference type="InterPro" id="IPR023214">
    <property type="entry name" value="HAD_sf"/>
</dbReference>
<accession>A0A7Z7PSJ1</accession>